<reference evidence="2" key="1">
    <citation type="journal article" date="2016" name="Nat. Commun.">
        <title>The Gonium pectorale genome demonstrates co-option of cell cycle regulation during the evolution of multicellularity.</title>
        <authorList>
            <person name="Hanschen E.R."/>
            <person name="Marriage T.N."/>
            <person name="Ferris P.J."/>
            <person name="Hamaji T."/>
            <person name="Toyoda A."/>
            <person name="Fujiyama A."/>
            <person name="Neme R."/>
            <person name="Noguchi H."/>
            <person name="Minakuchi Y."/>
            <person name="Suzuki M."/>
            <person name="Kawai-Toyooka H."/>
            <person name="Smith D.R."/>
            <person name="Sparks H."/>
            <person name="Anderson J."/>
            <person name="Bakaric R."/>
            <person name="Luria V."/>
            <person name="Karger A."/>
            <person name="Kirschner M.W."/>
            <person name="Durand P.M."/>
            <person name="Michod R.E."/>
            <person name="Nozaki H."/>
            <person name="Olson B.J."/>
        </authorList>
    </citation>
    <scope>NUCLEOTIDE SEQUENCE [LARGE SCALE GENOMIC DNA]</scope>
    <source>
        <strain evidence="2">NIES-2863</strain>
    </source>
</reference>
<dbReference type="Proteomes" id="UP000075714">
    <property type="component" value="Unassembled WGS sequence"/>
</dbReference>
<dbReference type="OrthoDB" id="562037at2759"/>
<dbReference type="GO" id="GO:0016020">
    <property type="term" value="C:membrane"/>
    <property type="evidence" value="ECO:0007669"/>
    <property type="project" value="TreeGrafter"/>
</dbReference>
<protein>
    <submittedName>
        <fullName evidence="1">Uncharacterized protein</fullName>
    </submittedName>
</protein>
<evidence type="ECO:0000313" key="1">
    <source>
        <dbReference type="EMBL" id="KXZ41547.1"/>
    </source>
</evidence>
<comment type="caution">
    <text evidence="1">The sequence shown here is derived from an EMBL/GenBank/DDBJ whole genome shotgun (WGS) entry which is preliminary data.</text>
</comment>
<proteinExistence type="predicted"/>
<name>A0A150FVC2_GONPE</name>
<organism evidence="1 2">
    <name type="scientific">Gonium pectorale</name>
    <name type="common">Green alga</name>
    <dbReference type="NCBI Taxonomy" id="33097"/>
    <lineage>
        <taxon>Eukaryota</taxon>
        <taxon>Viridiplantae</taxon>
        <taxon>Chlorophyta</taxon>
        <taxon>core chlorophytes</taxon>
        <taxon>Chlorophyceae</taxon>
        <taxon>CS clade</taxon>
        <taxon>Chlamydomonadales</taxon>
        <taxon>Volvocaceae</taxon>
        <taxon>Gonium</taxon>
    </lineage>
</organism>
<dbReference type="GO" id="GO:0005783">
    <property type="term" value="C:endoplasmic reticulum"/>
    <property type="evidence" value="ECO:0007669"/>
    <property type="project" value="TreeGrafter"/>
</dbReference>
<gene>
    <name evidence="1" type="ORF">GPECTOR_401g234</name>
</gene>
<dbReference type="EMBL" id="LSYV01000398">
    <property type="protein sequence ID" value="KXZ41547.1"/>
    <property type="molecule type" value="Genomic_DNA"/>
</dbReference>
<keyword evidence="2" id="KW-1185">Reference proteome</keyword>
<dbReference type="PANTHER" id="PTHR12393:SF6">
    <property type="entry name" value="SPHINGOMYELIN PHOSPHODIESTERASE 2"/>
    <property type="match status" value="1"/>
</dbReference>
<sequence length="178" mass="18662">MVSVLDAEGKHEALAAAAGSPTPDWAAKVEWLEACDCPRGLGAGVEATRSADAAARLAWLQARGYPLGAVTVGAAAEAGSAPALQYPLMEAAVVVDAQSGCGEALEWLAAEGCPLDDQGEAYGKACTDRDLGLARLLRRLGVSCKAPFYMQRWLLQKDFPLGHLQMRRKLPEDALGAA</sequence>
<dbReference type="GO" id="GO:0046513">
    <property type="term" value="P:ceramide biosynthetic process"/>
    <property type="evidence" value="ECO:0007669"/>
    <property type="project" value="TreeGrafter"/>
</dbReference>
<dbReference type="PANTHER" id="PTHR12393">
    <property type="entry name" value="SPHINGOMYELIN PHOSPHODIESTERASE RELATED"/>
    <property type="match status" value="1"/>
</dbReference>
<accession>A0A150FVC2</accession>
<dbReference type="GO" id="GO:0030149">
    <property type="term" value="P:sphingolipid catabolic process"/>
    <property type="evidence" value="ECO:0007669"/>
    <property type="project" value="TreeGrafter"/>
</dbReference>
<dbReference type="AlphaFoldDB" id="A0A150FVC2"/>
<dbReference type="GO" id="GO:0071944">
    <property type="term" value="C:cell periphery"/>
    <property type="evidence" value="ECO:0007669"/>
    <property type="project" value="TreeGrafter"/>
</dbReference>
<dbReference type="GO" id="GO:0004620">
    <property type="term" value="F:phospholipase activity"/>
    <property type="evidence" value="ECO:0007669"/>
    <property type="project" value="TreeGrafter"/>
</dbReference>
<evidence type="ECO:0000313" key="2">
    <source>
        <dbReference type="Proteomes" id="UP000075714"/>
    </source>
</evidence>